<dbReference type="AlphaFoldDB" id="A0A640MU22"/>
<protein>
    <submittedName>
        <fullName evidence="2">Uncharacterized protein</fullName>
    </submittedName>
</protein>
<evidence type="ECO:0000256" key="1">
    <source>
        <dbReference type="SAM" id="Phobius"/>
    </source>
</evidence>
<proteinExistence type="predicted"/>
<gene>
    <name evidence="2" type="ORF">LamDB_45430</name>
</gene>
<evidence type="ECO:0000313" key="2">
    <source>
        <dbReference type="EMBL" id="GEU17597.1"/>
    </source>
</evidence>
<feature type="transmembrane region" description="Helical" evidence="1">
    <location>
        <begin position="24"/>
        <end position="43"/>
    </location>
</feature>
<comment type="caution">
    <text evidence="2">The sequence shown here is derived from an EMBL/GenBank/DDBJ whole genome shotgun (WGS) entry which is preliminary data.</text>
</comment>
<reference evidence="2" key="1">
    <citation type="submission" date="2019-12" db="EMBL/GenBank/DDBJ databases">
        <title>Epidemiological and comparative genomic analysis of Bacillus anthracis isolated from northern Vietnam.</title>
        <authorList>
            <person name="Hoang T.T.H."/>
            <person name="Dang D.A."/>
            <person name="Pham M.H."/>
            <person name="Luong M.H."/>
            <person name="Tran N.D."/>
            <person name="Nguyen T.H."/>
            <person name="Nguyen T.T."/>
            <person name="Inoue S."/>
            <person name="Morikawa S."/>
            <person name="Okutani A."/>
        </authorList>
    </citation>
    <scope>NUCLEOTIDE SEQUENCE</scope>
    <source>
        <strain evidence="2">LamDB</strain>
    </source>
</reference>
<dbReference type="EMBL" id="BLEX01000009">
    <property type="protein sequence ID" value="GEU17597.1"/>
    <property type="molecule type" value="Genomic_DNA"/>
</dbReference>
<keyword evidence="1" id="KW-0812">Transmembrane</keyword>
<keyword evidence="1" id="KW-1133">Transmembrane helix</keyword>
<name>A0A640MU22_BACAN</name>
<reference evidence="2" key="2">
    <citation type="submission" date="2019-12" db="EMBL/GenBank/DDBJ databases">
        <authorList>
            <person name="Hoang T.H.H."/>
            <person name="Okutani A."/>
        </authorList>
    </citation>
    <scope>NUCLEOTIDE SEQUENCE</scope>
    <source>
        <strain evidence="2">LamDB</strain>
    </source>
</reference>
<sequence>MNYVNNPLSQFKQKSETLKASEFFILYDVSTSYIITLTFDIIYRAIYLLA</sequence>
<organism evidence="2">
    <name type="scientific">Bacillus anthracis</name>
    <name type="common">anthrax bacterium</name>
    <dbReference type="NCBI Taxonomy" id="1392"/>
    <lineage>
        <taxon>Bacteria</taxon>
        <taxon>Bacillati</taxon>
        <taxon>Bacillota</taxon>
        <taxon>Bacilli</taxon>
        <taxon>Bacillales</taxon>
        <taxon>Bacillaceae</taxon>
        <taxon>Bacillus</taxon>
        <taxon>Bacillus cereus group</taxon>
    </lineage>
</organism>
<accession>A0A640MU22</accession>
<keyword evidence="1" id="KW-0472">Membrane</keyword>